<evidence type="ECO:0008006" key="3">
    <source>
        <dbReference type="Google" id="ProtNLM"/>
    </source>
</evidence>
<comment type="caution">
    <text evidence="1">The sequence shown here is derived from an EMBL/GenBank/DDBJ whole genome shotgun (WGS) entry which is preliminary data.</text>
</comment>
<name>A0A3L7AUK9_9MICO</name>
<reference evidence="1 2" key="1">
    <citation type="submission" date="2018-10" db="EMBL/GenBank/DDBJ databases">
        <authorList>
            <person name="Li J."/>
        </authorList>
    </citation>
    <scope>NUCLEOTIDE SEQUENCE [LARGE SCALE GENOMIC DNA]</scope>
    <source>
        <strain evidence="1 2">JCM 11654</strain>
    </source>
</reference>
<dbReference type="AlphaFoldDB" id="A0A3L7AUK9"/>
<gene>
    <name evidence="1" type="ORF">D9V34_02280</name>
</gene>
<dbReference type="EMBL" id="RCUY01000002">
    <property type="protein sequence ID" value="RLP84213.1"/>
    <property type="molecule type" value="Genomic_DNA"/>
</dbReference>
<sequence length="227" mass="25597">MRVYLDATQGNERDALVLYRWHSDLVAALHSVLGDTEVVLRNAMDRQLQIWNDAETGGIGSWLLHEPASPLRSLTAAKRKDALRRLHKLPRNPERDSRSGVSHDDVVAQLTFGVWKDLLPNHLPAAGNSFENTNRRRIWQEALIQAFPNAPDDGGEATFWRVNRLHQLRNRVSHLEPLLQVNIADAVRDAFGLVRSIDAHVADWVTGGSHVAPVLARRPEFRKGISR</sequence>
<accession>A0A3L7AUK9</accession>
<protein>
    <recommendedName>
        <fullName evidence="3">Abi family protein</fullName>
    </recommendedName>
</protein>
<dbReference type="OrthoDB" id="3418622at2"/>
<dbReference type="Proteomes" id="UP000269438">
    <property type="component" value="Unassembled WGS sequence"/>
</dbReference>
<keyword evidence="2" id="KW-1185">Reference proteome</keyword>
<evidence type="ECO:0000313" key="2">
    <source>
        <dbReference type="Proteomes" id="UP000269438"/>
    </source>
</evidence>
<organism evidence="1 2">
    <name type="scientific">Mycetocola lacteus</name>
    <dbReference type="NCBI Taxonomy" id="76637"/>
    <lineage>
        <taxon>Bacteria</taxon>
        <taxon>Bacillati</taxon>
        <taxon>Actinomycetota</taxon>
        <taxon>Actinomycetes</taxon>
        <taxon>Micrococcales</taxon>
        <taxon>Microbacteriaceae</taxon>
        <taxon>Mycetocola</taxon>
    </lineage>
</organism>
<proteinExistence type="predicted"/>
<evidence type="ECO:0000313" key="1">
    <source>
        <dbReference type="EMBL" id="RLP84213.1"/>
    </source>
</evidence>